<dbReference type="AlphaFoldDB" id="A0A7S4JL53"/>
<dbReference type="InterPro" id="IPR017455">
    <property type="entry name" value="Znf_FYVE-rel"/>
</dbReference>
<keyword evidence="6" id="KW-0862">Zinc</keyword>
<evidence type="ECO:0000256" key="8">
    <source>
        <dbReference type="PROSITE-ProRule" id="PRU00221"/>
    </source>
</evidence>
<feature type="region of interest" description="Disordered" evidence="9">
    <location>
        <begin position="1"/>
        <end position="50"/>
    </location>
</feature>
<dbReference type="Gene3D" id="3.30.40.10">
    <property type="entry name" value="Zinc/RING finger domain, C3HC4 (zinc finger)"/>
    <property type="match status" value="1"/>
</dbReference>
<dbReference type="InterPro" id="IPR000306">
    <property type="entry name" value="Znf_FYVE"/>
</dbReference>
<keyword evidence="4" id="KW-0677">Repeat</keyword>
<evidence type="ECO:0000259" key="10">
    <source>
        <dbReference type="PROSITE" id="PS50178"/>
    </source>
</evidence>
<evidence type="ECO:0000313" key="11">
    <source>
        <dbReference type="EMBL" id="CAE2266949.1"/>
    </source>
</evidence>
<protein>
    <recommendedName>
        <fullName evidence="10">FYVE-type domain-containing protein</fullName>
    </recommendedName>
</protein>
<feature type="repeat" description="WD" evidence="8">
    <location>
        <begin position="459"/>
        <end position="497"/>
    </location>
</feature>
<dbReference type="PROSITE" id="PS50294">
    <property type="entry name" value="WD_REPEATS_REGION"/>
    <property type="match status" value="4"/>
</dbReference>
<dbReference type="InterPro" id="IPR001680">
    <property type="entry name" value="WD40_rpt"/>
</dbReference>
<dbReference type="SUPFAM" id="SSF57903">
    <property type="entry name" value="FYVE/PHD zinc finger"/>
    <property type="match status" value="1"/>
</dbReference>
<sequence>MAAEEVRSVRTGSSFSLKRGGGESLAPAPRNNQPVQVSIVSTKKGKTKQDQIDASLSQWQGGDSELKGAPGFVTLGGVGKEHAEVVEEFQKSRVGADSSSNRARDIQNLRSRGLEWEDDAAHPACHHCANPFSVVTRRHHCRLCGRIFCSACCPPNKEVPFPAILNHNFPVRACCLCFNMDSLDAHTDELLHITSLSTGEIISASADHSIRIWEVVWEIDNTSGGQCVATLCGHTEAVTQAVELSPGRIVSVSKDKTLKIWEMEDTKKGGLIVNCLGSLRFADSLNCVIVREGKILVGTTGGNILVCRLAAHEEGTIEVISSLKGHTNAVLALKFHEKGYLLSGSADSTVRFWDLNSDSCLAVLTGHQGPVTSIAMIPGTHGCFISGSEDKTLRIWKVILSQTQKGSLTGTPKFLASLCGHTEGVTDVKISKMLYIVSASKDKSIVIWSLETGKVIARFRGHTGGVNSIFVMPSGLVISGSSDKSMRVWKYTPPSSK</sequence>
<dbReference type="PANTHER" id="PTHR19879">
    <property type="entry name" value="TRANSCRIPTION INITIATION FACTOR TFIID"/>
    <property type="match status" value="1"/>
</dbReference>
<dbReference type="InterPro" id="IPR013083">
    <property type="entry name" value="Znf_RING/FYVE/PHD"/>
</dbReference>
<dbReference type="InterPro" id="IPR019775">
    <property type="entry name" value="WD40_repeat_CS"/>
</dbReference>
<name>A0A7S4JL53_9EUKA</name>
<evidence type="ECO:0000256" key="2">
    <source>
        <dbReference type="ARBA" id="ARBA00022574"/>
    </source>
</evidence>
<dbReference type="PROSITE" id="PS50178">
    <property type="entry name" value="ZF_FYVE"/>
    <property type="match status" value="1"/>
</dbReference>
<evidence type="ECO:0000256" key="4">
    <source>
        <dbReference type="ARBA" id="ARBA00022737"/>
    </source>
</evidence>
<evidence type="ECO:0000256" key="9">
    <source>
        <dbReference type="SAM" id="MobiDB-lite"/>
    </source>
</evidence>
<dbReference type="EMBL" id="HBKR01001584">
    <property type="protein sequence ID" value="CAE2266949.1"/>
    <property type="molecule type" value="Transcribed_RNA"/>
</dbReference>
<comment type="subcellular location">
    <subcellularLocation>
        <location evidence="1">Early endosome</location>
    </subcellularLocation>
</comment>
<dbReference type="PANTHER" id="PTHR19879:SF9">
    <property type="entry name" value="TRANSCRIPTION INITIATION FACTOR TFIID SUBUNIT 5"/>
    <property type="match status" value="1"/>
</dbReference>
<evidence type="ECO:0000256" key="6">
    <source>
        <dbReference type="ARBA" id="ARBA00022833"/>
    </source>
</evidence>
<dbReference type="PROSITE" id="PS00678">
    <property type="entry name" value="WD_REPEATS_1"/>
    <property type="match status" value="3"/>
</dbReference>
<evidence type="ECO:0000256" key="7">
    <source>
        <dbReference type="PROSITE-ProRule" id="PRU00091"/>
    </source>
</evidence>
<evidence type="ECO:0000256" key="1">
    <source>
        <dbReference type="ARBA" id="ARBA00004412"/>
    </source>
</evidence>
<keyword evidence="3" id="KW-0479">Metal-binding</keyword>
<dbReference type="SMART" id="SM00320">
    <property type="entry name" value="WD40"/>
    <property type="match status" value="6"/>
</dbReference>
<dbReference type="SMART" id="SM00064">
    <property type="entry name" value="FYVE"/>
    <property type="match status" value="1"/>
</dbReference>
<dbReference type="CDD" id="cd00200">
    <property type="entry name" value="WD40"/>
    <property type="match status" value="1"/>
</dbReference>
<feature type="compositionally biased region" description="Polar residues" evidence="9">
    <location>
        <begin position="30"/>
        <end position="41"/>
    </location>
</feature>
<dbReference type="Gene3D" id="2.130.10.10">
    <property type="entry name" value="YVTN repeat-like/Quinoprotein amine dehydrogenase"/>
    <property type="match status" value="3"/>
</dbReference>
<dbReference type="InterPro" id="IPR011011">
    <property type="entry name" value="Znf_FYVE_PHD"/>
</dbReference>
<gene>
    <name evidence="11" type="ORF">NAES01612_LOCUS993</name>
</gene>
<keyword evidence="5 7" id="KW-0863">Zinc-finger</keyword>
<dbReference type="GO" id="GO:0005769">
    <property type="term" value="C:early endosome"/>
    <property type="evidence" value="ECO:0007669"/>
    <property type="project" value="UniProtKB-SubCell"/>
</dbReference>
<feature type="repeat" description="WD" evidence="8">
    <location>
        <begin position="418"/>
        <end position="458"/>
    </location>
</feature>
<feature type="repeat" description="WD" evidence="8">
    <location>
        <begin position="183"/>
        <end position="215"/>
    </location>
</feature>
<dbReference type="Pfam" id="PF01363">
    <property type="entry name" value="FYVE"/>
    <property type="match status" value="1"/>
</dbReference>
<dbReference type="PRINTS" id="PR00320">
    <property type="entry name" value="GPROTEINBRPT"/>
</dbReference>
<proteinExistence type="predicted"/>
<organism evidence="11">
    <name type="scientific">Paramoeba aestuarina</name>
    <dbReference type="NCBI Taxonomy" id="180227"/>
    <lineage>
        <taxon>Eukaryota</taxon>
        <taxon>Amoebozoa</taxon>
        <taxon>Discosea</taxon>
        <taxon>Flabellinia</taxon>
        <taxon>Dactylopodida</taxon>
        <taxon>Paramoebidae</taxon>
        <taxon>Paramoeba</taxon>
    </lineage>
</organism>
<feature type="repeat" description="WD" evidence="8">
    <location>
        <begin position="323"/>
        <end position="363"/>
    </location>
</feature>
<dbReference type="InterPro" id="IPR036322">
    <property type="entry name" value="WD40_repeat_dom_sf"/>
</dbReference>
<dbReference type="PROSITE" id="PS50082">
    <property type="entry name" value="WD_REPEATS_2"/>
    <property type="match status" value="5"/>
</dbReference>
<evidence type="ECO:0000256" key="3">
    <source>
        <dbReference type="ARBA" id="ARBA00022723"/>
    </source>
</evidence>
<dbReference type="InterPro" id="IPR015943">
    <property type="entry name" value="WD40/YVTN_repeat-like_dom_sf"/>
</dbReference>
<feature type="repeat" description="WD" evidence="8">
    <location>
        <begin position="364"/>
        <end position="398"/>
    </location>
</feature>
<dbReference type="SUPFAM" id="SSF50978">
    <property type="entry name" value="WD40 repeat-like"/>
    <property type="match status" value="1"/>
</dbReference>
<dbReference type="Pfam" id="PF00400">
    <property type="entry name" value="WD40"/>
    <property type="match status" value="6"/>
</dbReference>
<reference evidence="11" key="1">
    <citation type="submission" date="2021-01" db="EMBL/GenBank/DDBJ databases">
        <authorList>
            <person name="Corre E."/>
            <person name="Pelletier E."/>
            <person name="Niang G."/>
            <person name="Scheremetjew M."/>
            <person name="Finn R."/>
            <person name="Kale V."/>
            <person name="Holt S."/>
            <person name="Cochrane G."/>
            <person name="Meng A."/>
            <person name="Brown T."/>
            <person name="Cohen L."/>
        </authorList>
    </citation>
    <scope>NUCLEOTIDE SEQUENCE</scope>
    <source>
        <strain evidence="11">SoJaBio B1-5/56/2</strain>
    </source>
</reference>
<keyword evidence="2 8" id="KW-0853">WD repeat</keyword>
<dbReference type="InterPro" id="IPR020472">
    <property type="entry name" value="WD40_PAC1"/>
</dbReference>
<accession>A0A7S4JL53</accession>
<evidence type="ECO:0000256" key="5">
    <source>
        <dbReference type="ARBA" id="ARBA00022771"/>
    </source>
</evidence>
<dbReference type="GO" id="GO:0008270">
    <property type="term" value="F:zinc ion binding"/>
    <property type="evidence" value="ECO:0007669"/>
    <property type="project" value="UniProtKB-KW"/>
</dbReference>
<feature type="domain" description="FYVE-type" evidence="10">
    <location>
        <begin position="119"/>
        <end position="182"/>
    </location>
</feature>